<sequence>MPERFSYLFILLACVLVTLPLEFVLGARVYRRPRRTALAILPAFAAFAIWDLTAAQRGHWWFSERYTLGPRIVGLPVEEWLFFIVVPLCALLTYEAVGRVLRHAT</sequence>
<evidence type="ECO:0000256" key="7">
    <source>
        <dbReference type="ARBA" id="ARBA00023235"/>
    </source>
</evidence>
<dbReference type="AlphaFoldDB" id="A0A8J3QH96"/>
<dbReference type="InterPro" id="IPR017825">
    <property type="entry name" value="Lycopene_cyclase_dom"/>
</dbReference>
<organism evidence="10 11">
    <name type="scientific">Rhizocola hellebori</name>
    <dbReference type="NCBI Taxonomy" id="1392758"/>
    <lineage>
        <taxon>Bacteria</taxon>
        <taxon>Bacillati</taxon>
        <taxon>Actinomycetota</taxon>
        <taxon>Actinomycetes</taxon>
        <taxon>Micromonosporales</taxon>
        <taxon>Micromonosporaceae</taxon>
        <taxon>Rhizocola</taxon>
    </lineage>
</organism>
<evidence type="ECO:0000256" key="1">
    <source>
        <dbReference type="ARBA" id="ARBA00004141"/>
    </source>
</evidence>
<feature type="transmembrane region" description="Helical" evidence="8">
    <location>
        <begin position="6"/>
        <end position="25"/>
    </location>
</feature>
<dbReference type="Proteomes" id="UP000612899">
    <property type="component" value="Unassembled WGS sequence"/>
</dbReference>
<dbReference type="Pfam" id="PF18916">
    <property type="entry name" value="Lycopene_cyc"/>
    <property type="match status" value="1"/>
</dbReference>
<dbReference type="GO" id="GO:0016872">
    <property type="term" value="F:intramolecular lyase activity"/>
    <property type="evidence" value="ECO:0007669"/>
    <property type="project" value="InterPro"/>
</dbReference>
<dbReference type="EMBL" id="BONY01000119">
    <property type="protein sequence ID" value="GIH11099.1"/>
    <property type="molecule type" value="Genomic_DNA"/>
</dbReference>
<reference evidence="10" key="1">
    <citation type="submission" date="2021-01" db="EMBL/GenBank/DDBJ databases">
        <title>Whole genome shotgun sequence of Rhizocola hellebori NBRC 109834.</title>
        <authorList>
            <person name="Komaki H."/>
            <person name="Tamura T."/>
        </authorList>
    </citation>
    <scope>NUCLEOTIDE SEQUENCE</scope>
    <source>
        <strain evidence="10">NBRC 109834</strain>
    </source>
</reference>
<evidence type="ECO:0000256" key="3">
    <source>
        <dbReference type="ARBA" id="ARBA00022692"/>
    </source>
</evidence>
<proteinExistence type="predicted"/>
<evidence type="ECO:0000313" key="10">
    <source>
        <dbReference type="EMBL" id="GIH11099.1"/>
    </source>
</evidence>
<dbReference type="GO" id="GO:0016020">
    <property type="term" value="C:membrane"/>
    <property type="evidence" value="ECO:0007669"/>
    <property type="project" value="UniProtKB-SubCell"/>
</dbReference>
<dbReference type="GO" id="GO:0016117">
    <property type="term" value="P:carotenoid biosynthetic process"/>
    <property type="evidence" value="ECO:0007669"/>
    <property type="project" value="UniProtKB-KW"/>
</dbReference>
<protein>
    <submittedName>
        <fullName evidence="10">Lycopene cyclase</fullName>
    </submittedName>
</protein>
<comment type="subcellular location">
    <subcellularLocation>
        <location evidence="1">Membrane</location>
        <topology evidence="1">Multi-pass membrane protein</topology>
    </subcellularLocation>
</comment>
<comment type="caution">
    <text evidence="10">The sequence shown here is derived from an EMBL/GenBank/DDBJ whole genome shotgun (WGS) entry which is preliminary data.</text>
</comment>
<evidence type="ECO:0000313" key="11">
    <source>
        <dbReference type="Proteomes" id="UP000612899"/>
    </source>
</evidence>
<evidence type="ECO:0000256" key="8">
    <source>
        <dbReference type="SAM" id="Phobius"/>
    </source>
</evidence>
<evidence type="ECO:0000259" key="9">
    <source>
        <dbReference type="Pfam" id="PF18916"/>
    </source>
</evidence>
<feature type="domain" description="Lycopene cyclase" evidence="9">
    <location>
        <begin position="7"/>
        <end position="96"/>
    </location>
</feature>
<evidence type="ECO:0000256" key="5">
    <source>
        <dbReference type="ARBA" id="ARBA00022989"/>
    </source>
</evidence>
<gene>
    <name evidence="10" type="ORF">Rhe02_91660</name>
</gene>
<dbReference type="RefSeq" id="WP_203914820.1">
    <property type="nucleotide sequence ID" value="NZ_BONY01000119.1"/>
</dbReference>
<evidence type="ECO:0000256" key="6">
    <source>
        <dbReference type="ARBA" id="ARBA00023136"/>
    </source>
</evidence>
<evidence type="ECO:0000256" key="4">
    <source>
        <dbReference type="ARBA" id="ARBA00022746"/>
    </source>
</evidence>
<comment type="pathway">
    <text evidence="2">Carotenoid biosynthesis.</text>
</comment>
<feature type="transmembrane region" description="Helical" evidence="8">
    <location>
        <begin position="80"/>
        <end position="101"/>
    </location>
</feature>
<feature type="transmembrane region" description="Helical" evidence="8">
    <location>
        <begin position="37"/>
        <end position="60"/>
    </location>
</feature>
<evidence type="ECO:0000256" key="2">
    <source>
        <dbReference type="ARBA" id="ARBA00004829"/>
    </source>
</evidence>
<keyword evidence="4" id="KW-0125">Carotenoid biosynthesis</keyword>
<name>A0A8J3QH96_9ACTN</name>
<dbReference type="GO" id="GO:0045436">
    <property type="term" value="F:lycopene beta cyclase activity"/>
    <property type="evidence" value="ECO:0007669"/>
    <property type="project" value="UniProtKB-ARBA"/>
</dbReference>
<dbReference type="NCBIfam" id="TIGR03462">
    <property type="entry name" value="CarR_dom_SF"/>
    <property type="match status" value="1"/>
</dbReference>
<keyword evidence="3 8" id="KW-0812">Transmembrane</keyword>
<keyword evidence="5 8" id="KW-1133">Transmembrane helix</keyword>
<keyword evidence="6 8" id="KW-0472">Membrane</keyword>
<keyword evidence="7" id="KW-0413">Isomerase</keyword>
<accession>A0A8J3QH96</accession>
<keyword evidence="11" id="KW-1185">Reference proteome</keyword>